<dbReference type="InterPro" id="IPR009011">
    <property type="entry name" value="Man6P_isomerase_rcpt-bd_dom_sf"/>
</dbReference>
<sequence>MHIALVLAATATAASAVQIPRGVSDKLAPRYQPSATNTFTCLDGSQTIPYSSVNDDFCDCVDGSDEPGTSACPFGVFFCANNGHEPARLPSNRVNDGVCDFELCCDGSDENDNECENVCDALAAIVGEERREKRRGAEEGIRAKREYLDLKVLEDEARVAEIQALEAEMEEFKARVESLRIEAEALEAKEDEIADQYKPLEDVSTSTETVEDPPLETVTPTSEEAFPDPPELIVAREAAEKARKVHDTANDALNGKQDYLTTLKTRHSQQLGFDGGLGILSQKEGCLEYDTNQEYIYKLCFFSNAVQHSKYSNSDTSLGTWSGFTGKDLTAYSGKNLLYTEGEFTGGLGCWNGPQRSMKVTFECGGRNEVLSVSEPNKCEYLARVVTPGACESDEDVERNHAVNVAHGHELEDEKVVVVGHDEL</sequence>
<evidence type="ECO:0000256" key="6">
    <source>
        <dbReference type="SAM" id="MobiDB-lite"/>
    </source>
</evidence>
<dbReference type="AlphaFoldDB" id="A0A1Y2B5J2"/>
<keyword evidence="10" id="KW-1185">Reference proteome</keyword>
<feature type="signal peptide" evidence="7">
    <location>
        <begin position="1"/>
        <end position="16"/>
    </location>
</feature>
<dbReference type="PROSITE" id="PS51914">
    <property type="entry name" value="MRH"/>
    <property type="match status" value="1"/>
</dbReference>
<dbReference type="PANTHER" id="PTHR12630:SF1">
    <property type="entry name" value="GLUCOSIDASE 2 SUBUNIT BETA"/>
    <property type="match status" value="1"/>
</dbReference>
<dbReference type="InterPro" id="IPR036055">
    <property type="entry name" value="LDL_receptor-like_sf"/>
</dbReference>
<dbReference type="InterPro" id="IPR028146">
    <property type="entry name" value="PRKCSH_N"/>
</dbReference>
<evidence type="ECO:0000256" key="5">
    <source>
        <dbReference type="SAM" id="Coils"/>
    </source>
</evidence>
<dbReference type="GO" id="GO:0006491">
    <property type="term" value="P:N-glycan processing"/>
    <property type="evidence" value="ECO:0007669"/>
    <property type="project" value="TreeGrafter"/>
</dbReference>
<name>A0A1Y2B5J2_9FUNG</name>
<keyword evidence="3" id="KW-0256">Endoplasmic reticulum</keyword>
<organism evidence="9 10">
    <name type="scientific">Rhizoclosmatium globosum</name>
    <dbReference type="NCBI Taxonomy" id="329046"/>
    <lineage>
        <taxon>Eukaryota</taxon>
        <taxon>Fungi</taxon>
        <taxon>Fungi incertae sedis</taxon>
        <taxon>Chytridiomycota</taxon>
        <taxon>Chytridiomycota incertae sedis</taxon>
        <taxon>Chytridiomycetes</taxon>
        <taxon>Chytridiales</taxon>
        <taxon>Chytriomycetaceae</taxon>
        <taxon>Rhizoclosmatium</taxon>
    </lineage>
</organism>
<dbReference type="InterPro" id="IPR036607">
    <property type="entry name" value="PRKCSH"/>
</dbReference>
<dbReference type="Pfam" id="PF12999">
    <property type="entry name" value="PRKCSH-like"/>
    <property type="match status" value="1"/>
</dbReference>
<dbReference type="Gene3D" id="4.10.400.10">
    <property type="entry name" value="Low-density Lipoprotein Receptor"/>
    <property type="match status" value="1"/>
</dbReference>
<dbReference type="Proteomes" id="UP000193642">
    <property type="component" value="Unassembled WGS sequence"/>
</dbReference>
<dbReference type="OrthoDB" id="28322at2759"/>
<feature type="region of interest" description="Disordered" evidence="6">
    <location>
        <begin position="202"/>
        <end position="227"/>
    </location>
</feature>
<evidence type="ECO:0000259" key="8">
    <source>
        <dbReference type="PROSITE" id="PS51914"/>
    </source>
</evidence>
<feature type="domain" description="MRH" evidence="8">
    <location>
        <begin position="284"/>
        <end position="393"/>
    </location>
</feature>
<comment type="caution">
    <text evidence="9">The sequence shown here is derived from an EMBL/GenBank/DDBJ whole genome shotgun (WGS) entry which is preliminary data.</text>
</comment>
<evidence type="ECO:0000256" key="3">
    <source>
        <dbReference type="ARBA" id="ARBA00022824"/>
    </source>
</evidence>
<dbReference type="Pfam" id="PF13015">
    <property type="entry name" value="PRKCSH_1"/>
    <property type="match status" value="1"/>
</dbReference>
<keyword evidence="5" id="KW-0175">Coiled coil</keyword>
<evidence type="ECO:0000256" key="2">
    <source>
        <dbReference type="ARBA" id="ARBA00022729"/>
    </source>
</evidence>
<evidence type="ECO:0000256" key="4">
    <source>
        <dbReference type="ARBA" id="ARBA00023157"/>
    </source>
</evidence>
<dbReference type="InterPro" id="IPR044865">
    <property type="entry name" value="MRH_dom"/>
</dbReference>
<dbReference type="InterPro" id="IPR039794">
    <property type="entry name" value="Gtb1-like"/>
</dbReference>
<dbReference type="Gene3D" id="2.70.130.10">
    <property type="entry name" value="Mannose-6-phosphate receptor binding domain"/>
    <property type="match status" value="1"/>
</dbReference>
<dbReference type="GO" id="GO:0017177">
    <property type="term" value="C:glucosidase II complex"/>
    <property type="evidence" value="ECO:0007669"/>
    <property type="project" value="TreeGrafter"/>
</dbReference>
<gene>
    <name evidence="9" type="ORF">BCR33DRAFT_724422</name>
</gene>
<proteinExistence type="predicted"/>
<evidence type="ECO:0000256" key="7">
    <source>
        <dbReference type="SAM" id="SignalP"/>
    </source>
</evidence>
<keyword evidence="2 7" id="KW-0732">Signal</keyword>
<evidence type="ECO:0000313" key="9">
    <source>
        <dbReference type="EMBL" id="ORY30108.1"/>
    </source>
</evidence>
<dbReference type="EMBL" id="MCGO01000084">
    <property type="protein sequence ID" value="ORY30108.1"/>
    <property type="molecule type" value="Genomic_DNA"/>
</dbReference>
<accession>A0A1Y2B5J2</accession>
<dbReference type="SUPFAM" id="SSF57424">
    <property type="entry name" value="LDL receptor-like module"/>
    <property type="match status" value="1"/>
</dbReference>
<evidence type="ECO:0000256" key="1">
    <source>
        <dbReference type="ARBA" id="ARBA00022387"/>
    </source>
</evidence>
<protein>
    <recommendedName>
        <fullName evidence="1">Glucosidase 2 subunit beta</fullName>
    </recommendedName>
</protein>
<evidence type="ECO:0000313" key="10">
    <source>
        <dbReference type="Proteomes" id="UP000193642"/>
    </source>
</evidence>
<feature type="coiled-coil region" evidence="5">
    <location>
        <begin position="150"/>
        <end position="196"/>
    </location>
</feature>
<reference evidence="9 10" key="1">
    <citation type="submission" date="2016-07" db="EMBL/GenBank/DDBJ databases">
        <title>Pervasive Adenine N6-methylation of Active Genes in Fungi.</title>
        <authorList>
            <consortium name="DOE Joint Genome Institute"/>
            <person name="Mondo S.J."/>
            <person name="Dannebaum R.O."/>
            <person name="Kuo R.C."/>
            <person name="Labutti K."/>
            <person name="Haridas S."/>
            <person name="Kuo A."/>
            <person name="Salamov A."/>
            <person name="Ahrendt S.R."/>
            <person name="Lipzen A."/>
            <person name="Sullivan W."/>
            <person name="Andreopoulos W.B."/>
            <person name="Clum A."/>
            <person name="Lindquist E."/>
            <person name="Daum C."/>
            <person name="Ramamoorthy G.K."/>
            <person name="Gryganskyi A."/>
            <person name="Culley D."/>
            <person name="Magnuson J.K."/>
            <person name="James T.Y."/>
            <person name="O'Malley M.A."/>
            <person name="Stajich J.E."/>
            <person name="Spatafora J.W."/>
            <person name="Visel A."/>
            <person name="Grigoriev I.V."/>
        </authorList>
    </citation>
    <scope>NUCLEOTIDE SEQUENCE [LARGE SCALE GENOMIC DNA]</scope>
    <source>
        <strain evidence="9 10">JEL800</strain>
    </source>
</reference>
<dbReference type="SUPFAM" id="SSF50911">
    <property type="entry name" value="Mannose 6-phosphate receptor domain"/>
    <property type="match status" value="1"/>
</dbReference>
<dbReference type="PANTHER" id="PTHR12630">
    <property type="entry name" value="N-LINKED OLIGOSACCHARIDE PROCESSING"/>
    <property type="match status" value="1"/>
</dbReference>
<keyword evidence="4" id="KW-1015">Disulfide bond</keyword>
<feature type="chain" id="PRO_5012553505" description="Glucosidase 2 subunit beta" evidence="7">
    <location>
        <begin position="17"/>
        <end position="424"/>
    </location>
</feature>
<dbReference type="STRING" id="329046.A0A1Y2B5J2"/>